<evidence type="ECO:0000313" key="8">
    <source>
        <dbReference type="Proteomes" id="UP000310249"/>
    </source>
</evidence>
<dbReference type="Pfam" id="PF01734">
    <property type="entry name" value="Patatin"/>
    <property type="match status" value="1"/>
</dbReference>
<dbReference type="Gene3D" id="3.40.1090.10">
    <property type="entry name" value="Cytosolic phospholipase A2 catalytic domain"/>
    <property type="match status" value="1"/>
</dbReference>
<accession>A0A5S3WMU8</accession>
<evidence type="ECO:0000256" key="1">
    <source>
        <dbReference type="ARBA" id="ARBA00022801"/>
    </source>
</evidence>
<comment type="caution">
    <text evidence="4">Lacks conserved residue(s) required for the propagation of feature annotation.</text>
</comment>
<dbReference type="Proteomes" id="UP000310249">
    <property type="component" value="Unassembled WGS sequence"/>
</dbReference>
<feature type="domain" description="PNPLA" evidence="6">
    <location>
        <begin position="8"/>
        <end position="272"/>
    </location>
</feature>
<dbReference type="PANTHER" id="PTHR14226:SF78">
    <property type="entry name" value="SLR0060 PROTEIN"/>
    <property type="match status" value="1"/>
</dbReference>
<dbReference type="GO" id="GO:0016787">
    <property type="term" value="F:hydrolase activity"/>
    <property type="evidence" value="ECO:0007669"/>
    <property type="project" value="UniProtKB-UniRule"/>
</dbReference>
<protein>
    <recommendedName>
        <fullName evidence="6">PNPLA domain-containing protein</fullName>
    </recommendedName>
</protein>
<evidence type="ECO:0000256" key="4">
    <source>
        <dbReference type="PROSITE-ProRule" id="PRU01161"/>
    </source>
</evidence>
<dbReference type="AlphaFoldDB" id="A0A5S3WMU8"/>
<dbReference type="GO" id="GO:0016042">
    <property type="term" value="P:lipid catabolic process"/>
    <property type="evidence" value="ECO:0007669"/>
    <property type="project" value="UniProtKB-UniRule"/>
</dbReference>
<dbReference type="PROSITE" id="PS51635">
    <property type="entry name" value="PNPLA"/>
    <property type="match status" value="1"/>
</dbReference>
<feature type="active site" description="Proton acceptor" evidence="4">
    <location>
        <position position="259"/>
    </location>
</feature>
<keyword evidence="2 4" id="KW-0442">Lipid degradation</keyword>
<evidence type="ECO:0000313" key="7">
    <source>
        <dbReference type="EMBL" id="TMP29432.1"/>
    </source>
</evidence>
<feature type="transmembrane region" description="Helical" evidence="5">
    <location>
        <begin position="459"/>
        <end position="482"/>
    </location>
</feature>
<dbReference type="InterPro" id="IPR016035">
    <property type="entry name" value="Acyl_Trfase/lysoPLipase"/>
</dbReference>
<feature type="transmembrane region" description="Helical" evidence="5">
    <location>
        <begin position="526"/>
        <end position="550"/>
    </location>
</feature>
<dbReference type="InterPro" id="IPR002641">
    <property type="entry name" value="PNPLA_dom"/>
</dbReference>
<dbReference type="SUPFAM" id="SSF52151">
    <property type="entry name" value="FabD/lysophospholipase-like"/>
    <property type="match status" value="1"/>
</dbReference>
<reference evidence="8" key="2">
    <citation type="submission" date="2019-06" db="EMBL/GenBank/DDBJ databases">
        <title>Co-occurence of chitin degradation, pigmentation and bioactivity in marine Pseudoalteromonas.</title>
        <authorList>
            <person name="Sonnenschein E.C."/>
            <person name="Bech P.K."/>
        </authorList>
    </citation>
    <scope>NUCLEOTIDE SEQUENCE [LARGE SCALE GENOMIC DNA]</scope>
    <source>
        <strain evidence="8">S2676</strain>
    </source>
</reference>
<gene>
    <name evidence="7" type="ORF">CWB99_09500</name>
</gene>
<sequence length="566" mass="63314">MQGKTGLALSGGGFRASLYHIGVLAALAEQDQLRHIEVISCVSGGSIIGMHYYLALKALLESKPDEKISQHDYIKLVRRLETDFLHGVQRNIRTRALSRPCPLFKMITQGDYSLTKRIGELYVQELYSKLANNQTLPTYMDQLPIYPCIAEKQQDKDFHPQQGNWQRSAKVPVLVINATTVNTGHNWQFTATWMGEPPEVIDQRHDTNYRLRRMYYDKTNPNQRVTIGDAVAASSCVPGLFPPLQLQTLYEGEQVTLVDGGVFDNQGTASLLEQDCDSILTSDASGQLEAHAQPSQGRFATTMRTSEILQARLRSAQHRELKARTQSGQLNSLMYIHLKQGLSSTDKDWIGAPSSSPAQTPTTTTEYGIHRDYQQAIASLRTDLDSFSDNEAFALMYSGYCMTRAHFKQPTTTTDNPSNWRFKASYIAKNMAQSEPEPALLEQLKVGSKLFFKAWYLSFPLKCVLGLCIVLLSVFALLPLMGEWLPGWSYNQRFLMSFLLVAALAGATNWLRLTQRLGSLIRMKKALLIGGGKLVGALGGIVFAILHLLVFDKVFLHLGRNRPDDD</sequence>
<dbReference type="InterPro" id="IPR050301">
    <property type="entry name" value="NTE"/>
</dbReference>
<dbReference type="PANTHER" id="PTHR14226">
    <property type="entry name" value="NEUROPATHY TARGET ESTERASE/SWISS CHEESE D.MELANOGASTER"/>
    <property type="match status" value="1"/>
</dbReference>
<proteinExistence type="predicted"/>
<keyword evidence="1 4" id="KW-0378">Hydrolase</keyword>
<keyword evidence="3 4" id="KW-0443">Lipid metabolism</keyword>
<organism evidence="7 8">
    <name type="scientific">Pseudoalteromonas rubra</name>
    <dbReference type="NCBI Taxonomy" id="43658"/>
    <lineage>
        <taxon>Bacteria</taxon>
        <taxon>Pseudomonadati</taxon>
        <taxon>Pseudomonadota</taxon>
        <taxon>Gammaproteobacteria</taxon>
        <taxon>Alteromonadales</taxon>
        <taxon>Pseudoalteromonadaceae</taxon>
        <taxon>Pseudoalteromonas</taxon>
    </lineage>
</organism>
<keyword evidence="5" id="KW-1133">Transmembrane helix</keyword>
<feature type="short sequence motif" description="DGA/G" evidence="4">
    <location>
        <begin position="259"/>
        <end position="261"/>
    </location>
</feature>
<evidence type="ECO:0000256" key="2">
    <source>
        <dbReference type="ARBA" id="ARBA00022963"/>
    </source>
</evidence>
<keyword evidence="5" id="KW-0812">Transmembrane</keyword>
<feature type="transmembrane region" description="Helical" evidence="5">
    <location>
        <begin position="494"/>
        <end position="514"/>
    </location>
</feature>
<feature type="active site" description="Nucleophile" evidence="4">
    <location>
        <position position="43"/>
    </location>
</feature>
<evidence type="ECO:0000259" key="6">
    <source>
        <dbReference type="PROSITE" id="PS51635"/>
    </source>
</evidence>
<dbReference type="EMBL" id="PNCI01000018">
    <property type="protein sequence ID" value="TMP29432.1"/>
    <property type="molecule type" value="Genomic_DNA"/>
</dbReference>
<reference evidence="7 8" key="1">
    <citation type="submission" date="2018-01" db="EMBL/GenBank/DDBJ databases">
        <authorList>
            <person name="Paulsen S."/>
            <person name="Gram L.K."/>
        </authorList>
    </citation>
    <scope>NUCLEOTIDE SEQUENCE [LARGE SCALE GENOMIC DNA]</scope>
    <source>
        <strain evidence="7 8">S2676</strain>
    </source>
</reference>
<evidence type="ECO:0000256" key="5">
    <source>
        <dbReference type="SAM" id="Phobius"/>
    </source>
</evidence>
<evidence type="ECO:0000256" key="3">
    <source>
        <dbReference type="ARBA" id="ARBA00023098"/>
    </source>
</evidence>
<keyword evidence="5" id="KW-0472">Membrane</keyword>
<name>A0A5S3WMU8_9GAMM</name>
<comment type="caution">
    <text evidence="7">The sequence shown here is derived from an EMBL/GenBank/DDBJ whole genome shotgun (WGS) entry which is preliminary data.</text>
</comment>